<comment type="subcellular location">
    <subcellularLocation>
        <location evidence="1">Membrane</location>
        <topology evidence="1">Multi-pass membrane protein</topology>
    </subcellularLocation>
</comment>
<accession>A0ABD6B2C3</accession>
<evidence type="ECO:0000256" key="1">
    <source>
        <dbReference type="ARBA" id="ARBA00004141"/>
    </source>
</evidence>
<sequence>MTQWVETAEGGRDRGPVGIARAWVEVLVRPRRFFHNGIAPGDQAPGLVFAVVVAMCHLAVRFALEAEPLPNVTGRPTGLLVFGFLVSALILAPLALHLAAALQTLVFLALSTLGLARNRGGVSQTVQVVAYATAPCALSGAPIPALRVAAAAYGFLLLVVGLTVVHDLSPAVALLAALVPGTFVFGYAFGGVFALEAFLGVDLVGPTGNATNASAASTTTTAAVTTTDVATAPATAANGP</sequence>
<dbReference type="RefSeq" id="WP_250875142.1">
    <property type="nucleotide sequence ID" value="NZ_JALXFV010000008.1"/>
</dbReference>
<feature type="transmembrane region" description="Helical" evidence="5">
    <location>
        <begin position="44"/>
        <end position="64"/>
    </location>
</feature>
<keyword evidence="8" id="KW-1185">Reference proteome</keyword>
<evidence type="ECO:0000313" key="8">
    <source>
        <dbReference type="Proteomes" id="UP001597187"/>
    </source>
</evidence>
<dbReference type="Proteomes" id="UP001597187">
    <property type="component" value="Unassembled WGS sequence"/>
</dbReference>
<gene>
    <name evidence="7" type="ORF">ACFSBT_18215</name>
</gene>
<feature type="transmembrane region" description="Helical" evidence="5">
    <location>
        <begin position="145"/>
        <end position="165"/>
    </location>
</feature>
<dbReference type="AlphaFoldDB" id="A0ABD6B2C3"/>
<feature type="domain" description="Yip1" evidence="6">
    <location>
        <begin position="25"/>
        <end position="186"/>
    </location>
</feature>
<proteinExistence type="predicted"/>
<comment type="caution">
    <text evidence="7">The sequence shown here is derived from an EMBL/GenBank/DDBJ whole genome shotgun (WGS) entry which is preliminary data.</text>
</comment>
<keyword evidence="2 5" id="KW-0812">Transmembrane</keyword>
<keyword evidence="3 5" id="KW-1133">Transmembrane helix</keyword>
<keyword evidence="4 5" id="KW-0472">Membrane</keyword>
<evidence type="ECO:0000256" key="5">
    <source>
        <dbReference type="SAM" id="Phobius"/>
    </source>
</evidence>
<evidence type="ECO:0000256" key="4">
    <source>
        <dbReference type="ARBA" id="ARBA00023136"/>
    </source>
</evidence>
<dbReference type="Pfam" id="PF04893">
    <property type="entry name" value="Yip1"/>
    <property type="match status" value="1"/>
</dbReference>
<evidence type="ECO:0000259" key="6">
    <source>
        <dbReference type="Pfam" id="PF04893"/>
    </source>
</evidence>
<feature type="transmembrane region" description="Helical" evidence="5">
    <location>
        <begin position="84"/>
        <end position="110"/>
    </location>
</feature>
<evidence type="ECO:0000256" key="3">
    <source>
        <dbReference type="ARBA" id="ARBA00022989"/>
    </source>
</evidence>
<organism evidence="7 8">
    <name type="scientific">Halomarina rubra</name>
    <dbReference type="NCBI Taxonomy" id="2071873"/>
    <lineage>
        <taxon>Archaea</taxon>
        <taxon>Methanobacteriati</taxon>
        <taxon>Methanobacteriota</taxon>
        <taxon>Stenosarchaea group</taxon>
        <taxon>Halobacteria</taxon>
        <taxon>Halobacteriales</taxon>
        <taxon>Natronomonadaceae</taxon>
        <taxon>Halomarina</taxon>
    </lineage>
</organism>
<protein>
    <submittedName>
        <fullName evidence="7">YIP1 family protein</fullName>
    </submittedName>
</protein>
<name>A0ABD6B2C3_9EURY</name>
<dbReference type="InterPro" id="IPR006977">
    <property type="entry name" value="Yip1_dom"/>
</dbReference>
<feature type="transmembrane region" description="Helical" evidence="5">
    <location>
        <begin position="171"/>
        <end position="195"/>
    </location>
</feature>
<reference evidence="7 8" key="1">
    <citation type="journal article" date="2019" name="Int. J. Syst. Evol. Microbiol.">
        <title>The Global Catalogue of Microorganisms (GCM) 10K type strain sequencing project: providing services to taxonomists for standard genome sequencing and annotation.</title>
        <authorList>
            <consortium name="The Broad Institute Genomics Platform"/>
            <consortium name="The Broad Institute Genome Sequencing Center for Infectious Disease"/>
            <person name="Wu L."/>
            <person name="Ma J."/>
        </authorList>
    </citation>
    <scope>NUCLEOTIDE SEQUENCE [LARGE SCALE GENOMIC DNA]</scope>
    <source>
        <strain evidence="7 8">CGMCC 1.12563</strain>
    </source>
</reference>
<dbReference type="EMBL" id="JBHUDC010000008">
    <property type="protein sequence ID" value="MFD1515219.1"/>
    <property type="molecule type" value="Genomic_DNA"/>
</dbReference>
<dbReference type="GO" id="GO:0016020">
    <property type="term" value="C:membrane"/>
    <property type="evidence" value="ECO:0007669"/>
    <property type="project" value="UniProtKB-SubCell"/>
</dbReference>
<evidence type="ECO:0000313" key="7">
    <source>
        <dbReference type="EMBL" id="MFD1515219.1"/>
    </source>
</evidence>
<evidence type="ECO:0000256" key="2">
    <source>
        <dbReference type="ARBA" id="ARBA00022692"/>
    </source>
</evidence>